<proteinExistence type="predicted"/>
<reference evidence="4 5" key="1">
    <citation type="journal article" date="2020" name="Front. Microbiol.">
        <title>Single-cell genomics of novel Actinobacteria with the Wood-Ljungdahl pathway discovered in a serpentinizing system.</title>
        <authorList>
            <person name="Merino N."/>
            <person name="Kawai M."/>
            <person name="Boyd E.S."/>
            <person name="Colman D.R."/>
            <person name="McGlynn S.E."/>
            <person name="Nealson K.H."/>
            <person name="Kurokawa K."/>
            <person name="Hongoh Y."/>
        </authorList>
    </citation>
    <scope>NUCLEOTIDE SEQUENCE [LARGE SCALE GENOMIC DNA]</scope>
    <source>
        <strain evidence="2 4">S25</strain>
        <strain evidence="3 5">S42</strain>
    </source>
</reference>
<protein>
    <recommendedName>
        <fullName evidence="6">Nitrate reductase delta subunit</fullName>
    </recommendedName>
</protein>
<name>A0A6V8PJQ1_9ACTN</name>
<dbReference type="InterPro" id="IPR020945">
    <property type="entry name" value="DMSO/NO3_reduct_chaperone"/>
</dbReference>
<evidence type="ECO:0000313" key="5">
    <source>
        <dbReference type="Proteomes" id="UP000568877"/>
    </source>
</evidence>
<evidence type="ECO:0000313" key="4">
    <source>
        <dbReference type="Proteomes" id="UP000543224"/>
    </source>
</evidence>
<gene>
    <name evidence="2" type="ORF">HKBW3S25_00556</name>
    <name evidence="3" type="ORF">HKBW3S42_00240</name>
</gene>
<evidence type="ECO:0000256" key="1">
    <source>
        <dbReference type="ARBA" id="ARBA00023186"/>
    </source>
</evidence>
<evidence type="ECO:0008006" key="6">
    <source>
        <dbReference type="Google" id="ProtNLM"/>
    </source>
</evidence>
<organism evidence="3 5">
    <name type="scientific">Candidatus Hakubella thermalkaliphila</name>
    <dbReference type="NCBI Taxonomy" id="2754717"/>
    <lineage>
        <taxon>Bacteria</taxon>
        <taxon>Bacillati</taxon>
        <taxon>Actinomycetota</taxon>
        <taxon>Actinomycetota incertae sedis</taxon>
        <taxon>Candidatus Hakubellales</taxon>
        <taxon>Candidatus Hakubellaceae</taxon>
        <taxon>Candidatus Hakubella</taxon>
    </lineage>
</organism>
<dbReference type="Proteomes" id="UP000543224">
    <property type="component" value="Unassembled WGS sequence"/>
</dbReference>
<comment type="caution">
    <text evidence="3">The sequence shown here is derived from an EMBL/GenBank/DDBJ whole genome shotgun (WGS) entry which is preliminary data.</text>
</comment>
<dbReference type="EMBL" id="BLSA01000016">
    <property type="protein sequence ID" value="GFP31934.1"/>
    <property type="molecule type" value="Genomic_DNA"/>
</dbReference>
<keyword evidence="1" id="KW-0143">Chaperone</keyword>
<dbReference type="Gene3D" id="1.10.3480.10">
    <property type="entry name" value="TorD-like"/>
    <property type="match status" value="1"/>
</dbReference>
<dbReference type="InterPro" id="IPR050289">
    <property type="entry name" value="TorD/DmsD_chaperones"/>
</dbReference>
<accession>A0A6V8PJQ1</accession>
<dbReference type="EMBL" id="BLRX01000040">
    <property type="protein sequence ID" value="GFP25106.1"/>
    <property type="molecule type" value="Genomic_DNA"/>
</dbReference>
<dbReference type="AlphaFoldDB" id="A0A6V8PJQ1"/>
<dbReference type="PANTHER" id="PTHR34227">
    <property type="entry name" value="CHAPERONE PROTEIN YCDY"/>
    <property type="match status" value="1"/>
</dbReference>
<evidence type="ECO:0000313" key="3">
    <source>
        <dbReference type="EMBL" id="GFP31934.1"/>
    </source>
</evidence>
<evidence type="ECO:0000313" key="2">
    <source>
        <dbReference type="EMBL" id="GFP25106.1"/>
    </source>
</evidence>
<dbReference type="InterPro" id="IPR036411">
    <property type="entry name" value="TorD-like_sf"/>
</dbReference>
<dbReference type="Pfam" id="PF02613">
    <property type="entry name" value="Nitrate_red_del"/>
    <property type="match status" value="1"/>
</dbReference>
<dbReference type="Proteomes" id="UP000568877">
    <property type="component" value="Unassembled WGS sequence"/>
</dbReference>
<dbReference type="PANTHER" id="PTHR34227:SF1">
    <property type="entry name" value="DIMETHYL SULFOXIDE REDUCTASE CHAPERONE-RELATED"/>
    <property type="match status" value="1"/>
</dbReference>
<sequence>MNKGMSTGSVSLDLDRERILKYKRLAVALSYPDGDFMVFFPELSPWRDELVAEYDRLFRVDEIWLYGTEHLAENEFQRVSMLADIMGFYRAFGLEPSKDRPDSLACELEFMHYLIFKRLYALESNHIAHAPEKALVCLDAQKKFFTEHLYSAAKKIAGSIISQTENAFYREIAQEMLTFLESEARFLERDV</sequence>
<dbReference type="SUPFAM" id="SSF89155">
    <property type="entry name" value="TorD-like"/>
    <property type="match status" value="1"/>
</dbReference>